<comment type="caution">
    <text evidence="2">The sequence shown here is derived from an EMBL/GenBank/DDBJ whole genome shotgun (WGS) entry which is preliminary data.</text>
</comment>
<proteinExistence type="predicted"/>
<dbReference type="Proteomes" id="UP001642520">
    <property type="component" value="Unassembled WGS sequence"/>
</dbReference>
<dbReference type="EMBL" id="CAXAJV020001299">
    <property type="protein sequence ID" value="CAL7948586.1"/>
    <property type="molecule type" value="Genomic_DNA"/>
</dbReference>
<reference evidence="2 3" key="1">
    <citation type="submission" date="2024-08" db="EMBL/GenBank/DDBJ databases">
        <authorList>
            <person name="Will J Nash"/>
            <person name="Angela Man"/>
            <person name="Seanna McTaggart"/>
            <person name="Kendall Baker"/>
            <person name="Tom Barker"/>
            <person name="Leah Catchpole"/>
            <person name="Alex Durrant"/>
            <person name="Karim Gharbi"/>
            <person name="Naomi Irish"/>
            <person name="Gemy Kaithakottil"/>
            <person name="Debby Ku"/>
            <person name="Aaliyah Providence"/>
            <person name="Felix Shaw"/>
            <person name="David Swarbreck"/>
            <person name="Chris Watkins"/>
            <person name="Ann M. McCartney"/>
            <person name="Giulio Formenti"/>
            <person name="Alice Mouton"/>
            <person name="Noel Vella"/>
            <person name="Bjorn M von Reumont"/>
            <person name="Adriana Vella"/>
            <person name="Wilfried Haerty"/>
        </authorList>
    </citation>
    <scope>NUCLEOTIDE SEQUENCE [LARGE SCALE GENOMIC DNA]</scope>
</reference>
<feature type="region of interest" description="Disordered" evidence="1">
    <location>
        <begin position="1"/>
        <end position="20"/>
    </location>
</feature>
<accession>A0ABP1P902</accession>
<protein>
    <submittedName>
        <fullName evidence="2">Uncharacterized protein</fullName>
    </submittedName>
</protein>
<name>A0ABP1P902_XYLVO</name>
<organism evidence="2 3">
    <name type="scientific">Xylocopa violacea</name>
    <name type="common">Violet carpenter bee</name>
    <name type="synonym">Apis violacea</name>
    <dbReference type="NCBI Taxonomy" id="135666"/>
    <lineage>
        <taxon>Eukaryota</taxon>
        <taxon>Metazoa</taxon>
        <taxon>Ecdysozoa</taxon>
        <taxon>Arthropoda</taxon>
        <taxon>Hexapoda</taxon>
        <taxon>Insecta</taxon>
        <taxon>Pterygota</taxon>
        <taxon>Neoptera</taxon>
        <taxon>Endopterygota</taxon>
        <taxon>Hymenoptera</taxon>
        <taxon>Apocrita</taxon>
        <taxon>Aculeata</taxon>
        <taxon>Apoidea</taxon>
        <taxon>Anthophila</taxon>
        <taxon>Apidae</taxon>
        <taxon>Xylocopa</taxon>
        <taxon>Xylocopa</taxon>
    </lineage>
</organism>
<evidence type="ECO:0000313" key="2">
    <source>
        <dbReference type="EMBL" id="CAL7948586.1"/>
    </source>
</evidence>
<gene>
    <name evidence="2" type="ORF">XYLVIOL_LOCUS8958</name>
</gene>
<sequence>MATTSAIRVASPWKPGGTSKRARCTALISRLEEFSRRWKQLVTEDDVDDGDHSSHQQSQPAYQAKKFINCNKKSSIGSFLITEIDRDQQRFPGCDAWRWKRPRMGSSRVAAWKENGGSIVDLHHLLK</sequence>
<keyword evidence="3" id="KW-1185">Reference proteome</keyword>
<evidence type="ECO:0000313" key="3">
    <source>
        <dbReference type="Proteomes" id="UP001642520"/>
    </source>
</evidence>
<evidence type="ECO:0000256" key="1">
    <source>
        <dbReference type="SAM" id="MobiDB-lite"/>
    </source>
</evidence>